<keyword evidence="11" id="KW-0190">Covalent protein-DNA linkage</keyword>
<dbReference type="GO" id="GO:0016779">
    <property type="term" value="F:nucleotidyltransferase activity"/>
    <property type="evidence" value="ECO:0007669"/>
    <property type="project" value="UniProtKB-KW"/>
</dbReference>
<feature type="domain" description="CRESS-DNA virus Rep endonuclease" evidence="13">
    <location>
        <begin position="7"/>
        <end position="115"/>
    </location>
</feature>
<evidence type="ECO:0000256" key="11">
    <source>
        <dbReference type="ARBA" id="ARBA00023124"/>
    </source>
</evidence>
<dbReference type="InterPro" id="IPR049912">
    <property type="entry name" value="CRESS_DNA_REP"/>
</dbReference>
<name>A0A140CTM7_9VIRU</name>
<keyword evidence="8" id="KW-0547">Nucleotide-binding</keyword>
<reference evidence="15" key="1">
    <citation type="journal article" date="2016" name="Infect. Genet. Evol.">
        <title>Cycloviruses, gemycircularviruses and other novel replication-associated protein encoding circular viruses in Pacific flying fox (Pteropus tonganus) faeces.</title>
        <authorList>
            <person name="Male M.F."/>
            <person name="Kraberger S."/>
            <person name="Stainton D."/>
            <person name="Kami V."/>
            <person name="Varsani A."/>
        </authorList>
    </citation>
    <scope>NUCLEOTIDE SEQUENCE [LARGE SCALE GENOMIC DNA]</scope>
</reference>
<keyword evidence="2" id="KW-1048">Host nucleus</keyword>
<dbReference type="RefSeq" id="YP_009506641.1">
    <property type="nucleotide sequence ID" value="NC_038501.1"/>
</dbReference>
<evidence type="ECO:0000256" key="9">
    <source>
        <dbReference type="ARBA" id="ARBA00022759"/>
    </source>
</evidence>
<evidence type="ECO:0000259" key="13">
    <source>
        <dbReference type="PROSITE" id="PS52020"/>
    </source>
</evidence>
<keyword evidence="4" id="KW-0548">Nucleotidyltransferase</keyword>
<dbReference type="GO" id="GO:0006260">
    <property type="term" value="P:DNA replication"/>
    <property type="evidence" value="ECO:0007669"/>
    <property type="project" value="UniProtKB-KW"/>
</dbReference>
<dbReference type="Gene3D" id="3.40.1310.20">
    <property type="match status" value="1"/>
</dbReference>
<evidence type="ECO:0000256" key="5">
    <source>
        <dbReference type="ARBA" id="ARBA00022705"/>
    </source>
</evidence>
<dbReference type="Pfam" id="PF08283">
    <property type="entry name" value="Gemini_AL1_M"/>
    <property type="match status" value="1"/>
</dbReference>
<dbReference type="InterPro" id="IPR022692">
    <property type="entry name" value="Gemini_AL1_REP_central"/>
</dbReference>
<keyword evidence="9" id="KW-0255">Endonuclease</keyword>
<evidence type="ECO:0000256" key="4">
    <source>
        <dbReference type="ARBA" id="ARBA00022695"/>
    </source>
</evidence>
<dbReference type="Proteomes" id="UP000112030">
    <property type="component" value="Segment"/>
</dbReference>
<keyword evidence="15" id="KW-1185">Reference proteome</keyword>
<evidence type="ECO:0000256" key="3">
    <source>
        <dbReference type="ARBA" id="ARBA00022679"/>
    </source>
</evidence>
<evidence type="ECO:0000256" key="7">
    <source>
        <dbReference type="ARBA" id="ARBA00022723"/>
    </source>
</evidence>
<keyword evidence="7" id="KW-0479">Metal-binding</keyword>
<protein>
    <submittedName>
        <fullName evidence="14">Replication-associated protein</fullName>
    </submittedName>
</protein>
<dbReference type="GO" id="GO:0016888">
    <property type="term" value="F:DNA endonuclease activity, producing 5'-phosphomonoesters"/>
    <property type="evidence" value="ECO:0007669"/>
    <property type="project" value="InterPro"/>
</dbReference>
<dbReference type="PRINTS" id="PR00228">
    <property type="entry name" value="GEMCOATCLVL1"/>
</dbReference>
<dbReference type="GeneID" id="37617577"/>
<dbReference type="PROSITE" id="PS52020">
    <property type="entry name" value="CRESS_DNA_REP"/>
    <property type="match status" value="1"/>
</dbReference>
<dbReference type="GO" id="GO:0042025">
    <property type="term" value="C:host cell nucleus"/>
    <property type="evidence" value="ECO:0007669"/>
    <property type="project" value="UniProtKB-SubCell"/>
</dbReference>
<dbReference type="GO" id="GO:0003677">
    <property type="term" value="F:DNA binding"/>
    <property type="evidence" value="ECO:0007669"/>
    <property type="project" value="UniProtKB-KW"/>
</dbReference>
<evidence type="ECO:0000256" key="8">
    <source>
        <dbReference type="ARBA" id="ARBA00022741"/>
    </source>
</evidence>
<sequence length="337" mass="38947">MPAKYKLEDEQYFMLTYPTIPDGFDTDALISVLERLGCDYRIGRELHQDGKPHIHVMCCFDDPYTDRDARATFKIGTRVPNIRVRRAKPQRGWDYVAKHAGQKEGHYIIGEKGTRPGGDGDGSERPSNDAWFEIILARTREEFFDAAARLAPRQLACNFSSLTAYADWKYRPVNVEWSTPDGEFSVPFELRDWVDDNVRGCSGRPKGLVLFGATRLGKTVWARSLGSHYYCGGLWDLASFSDSVEYAIFDDMVNGLRAGYFSYKDWLGGQFEFMVQDKYKGKRRVKWGKPAIFICNRDPRDEIGMDDHNKTKIEWDWLEENCVFYEVREPIFRANTE</sequence>
<evidence type="ECO:0000256" key="2">
    <source>
        <dbReference type="ARBA" id="ARBA00022562"/>
    </source>
</evidence>
<keyword evidence="5" id="KW-0235">DNA replication</keyword>
<dbReference type="OrthoDB" id="9195at10239"/>
<dbReference type="GO" id="GO:0000166">
    <property type="term" value="F:nucleotide binding"/>
    <property type="evidence" value="ECO:0007669"/>
    <property type="project" value="UniProtKB-KW"/>
</dbReference>
<evidence type="ECO:0000256" key="10">
    <source>
        <dbReference type="ARBA" id="ARBA00022801"/>
    </source>
</evidence>
<evidence type="ECO:0000313" key="14">
    <source>
        <dbReference type="EMBL" id="AMH87684.1"/>
    </source>
</evidence>
<dbReference type="GO" id="GO:0005198">
    <property type="term" value="F:structural molecule activity"/>
    <property type="evidence" value="ECO:0007669"/>
    <property type="project" value="InterPro"/>
</dbReference>
<evidence type="ECO:0000256" key="1">
    <source>
        <dbReference type="ARBA" id="ARBA00004147"/>
    </source>
</evidence>
<dbReference type="SUPFAM" id="SSF55464">
    <property type="entry name" value="Origin of replication-binding domain, RBD-like"/>
    <property type="match status" value="1"/>
</dbReference>
<keyword evidence="3" id="KW-0808">Transferase</keyword>
<dbReference type="EMBL" id="KT732798">
    <property type="protein sequence ID" value="AMH87684.1"/>
    <property type="molecule type" value="Genomic_DNA"/>
</dbReference>
<dbReference type="KEGG" id="vg:37617577"/>
<evidence type="ECO:0000313" key="15">
    <source>
        <dbReference type="Proteomes" id="UP000112030"/>
    </source>
</evidence>
<dbReference type="InterPro" id="IPR001301">
    <property type="entry name" value="Gemini_AL1_CLV"/>
</dbReference>
<accession>A0A140CTM7</accession>
<proteinExistence type="predicted"/>
<evidence type="ECO:0000256" key="6">
    <source>
        <dbReference type="ARBA" id="ARBA00022722"/>
    </source>
</evidence>
<organism evidence="14 15">
    <name type="scientific">Pacific flying fox faeces associated gemycircularvirus-6</name>
    <dbReference type="NCBI Taxonomy" id="1795998"/>
    <lineage>
        <taxon>Viruses</taxon>
        <taxon>Monodnaviria</taxon>
        <taxon>Shotokuvirae</taxon>
        <taxon>Cressdnaviricota</taxon>
        <taxon>Repensiviricetes</taxon>
        <taxon>Geplafuvirales</taxon>
        <taxon>Genomoviridae</taxon>
        <taxon>Gemykolovirus</taxon>
        <taxon>Gemykolovirus ptero1</taxon>
    </lineage>
</organism>
<keyword evidence="10" id="KW-0378">Hydrolase</keyword>
<evidence type="ECO:0000256" key="12">
    <source>
        <dbReference type="ARBA" id="ARBA00023125"/>
    </source>
</evidence>
<comment type="subcellular location">
    <subcellularLocation>
        <location evidence="1">Host nucleus</location>
    </subcellularLocation>
</comment>
<keyword evidence="12" id="KW-0238">DNA-binding</keyword>
<keyword evidence="6" id="KW-0540">Nuclease</keyword>
<dbReference type="GO" id="GO:0046872">
    <property type="term" value="F:metal ion binding"/>
    <property type="evidence" value="ECO:0007669"/>
    <property type="project" value="UniProtKB-KW"/>
</dbReference>